<sequence length="67" mass="7828">MRAIVDRFEEEWAVLEVEGSLMWNVPRDFLPEEVKEGSVVQFFFSFDPDATAEAEEEIETLINDVFK</sequence>
<dbReference type="AlphaFoldDB" id="F6DKI8"/>
<evidence type="ECO:0000313" key="2">
    <source>
        <dbReference type="Proteomes" id="UP000009234"/>
    </source>
</evidence>
<reference evidence="1 2" key="2">
    <citation type="journal article" date="2012" name="Stand. Genomic Sci.">
        <title>Complete genome sequence of the sulfate-reducing firmicute Desulfotomaculum ruminis type strain (DL(T)).</title>
        <authorList>
            <person name="Spring S."/>
            <person name="Visser M."/>
            <person name="Lu M."/>
            <person name="Copeland A."/>
            <person name="Lapidus A."/>
            <person name="Lucas S."/>
            <person name="Cheng J.F."/>
            <person name="Han C."/>
            <person name="Tapia R."/>
            <person name="Goodwin L.A."/>
            <person name="Pitluck S."/>
            <person name="Ivanova N."/>
            <person name="Land M."/>
            <person name="Hauser L."/>
            <person name="Larimer F."/>
            <person name="Rohde M."/>
            <person name="Goker M."/>
            <person name="Detter J.C."/>
            <person name="Kyrpides N.C."/>
            <person name="Woyke T."/>
            <person name="Schaap P.J."/>
            <person name="Plugge C.M."/>
            <person name="Muyzer G."/>
            <person name="Kuever J."/>
            <person name="Pereira I.A."/>
            <person name="Parshina S.N."/>
            <person name="Bernier-Latmani R."/>
            <person name="Stams A.J."/>
            <person name="Klenk H.P."/>
        </authorList>
    </citation>
    <scope>NUCLEOTIDE SEQUENCE [LARGE SCALE GENOMIC DNA]</scope>
    <source>
        <strain evidence="2">ATCC 23193 / DSM 2154 / NCIB 8452 / DL</strain>
    </source>
</reference>
<dbReference type="OrthoDB" id="164847at2"/>
<evidence type="ECO:0008006" key="3">
    <source>
        <dbReference type="Google" id="ProtNLM"/>
    </source>
</evidence>
<dbReference type="RefSeq" id="WP_013841019.1">
    <property type="nucleotide sequence ID" value="NC_015589.1"/>
</dbReference>
<dbReference type="HOGENOM" id="CLU_181623_0_1_9"/>
<gene>
    <name evidence="1" type="ordered locus">Desru_0973</name>
</gene>
<name>F6DKI8_DESRL</name>
<evidence type="ECO:0000313" key="1">
    <source>
        <dbReference type="EMBL" id="AEG59248.1"/>
    </source>
</evidence>
<dbReference type="Pfam" id="PF11213">
    <property type="entry name" value="DUF3006"/>
    <property type="match status" value="1"/>
</dbReference>
<keyword evidence="2" id="KW-1185">Reference proteome</keyword>
<reference evidence="2" key="1">
    <citation type="submission" date="2011-05" db="EMBL/GenBank/DDBJ databases">
        <title>Complete sequence of Desulfotomaculum ruminis DSM 2154.</title>
        <authorList>
            <person name="Lucas S."/>
            <person name="Copeland A."/>
            <person name="Lapidus A."/>
            <person name="Cheng J.-F."/>
            <person name="Goodwin L."/>
            <person name="Pitluck S."/>
            <person name="Lu M."/>
            <person name="Detter J.C."/>
            <person name="Han C."/>
            <person name="Tapia R."/>
            <person name="Land M."/>
            <person name="Hauser L."/>
            <person name="Kyrpides N."/>
            <person name="Ivanova N."/>
            <person name="Mikhailova N."/>
            <person name="Pagani I."/>
            <person name="Stams A.J.M."/>
            <person name="Plugge C.M."/>
            <person name="Muyzer G."/>
            <person name="Kuever J."/>
            <person name="Parshina S.N."/>
            <person name="Ivanova A.E."/>
            <person name="Nazina T.N."/>
            <person name="Brambilla E."/>
            <person name="Spring S."/>
            <person name="Klenk H.-P."/>
            <person name="Woyke T."/>
        </authorList>
    </citation>
    <scope>NUCLEOTIDE SEQUENCE [LARGE SCALE GENOMIC DNA]</scope>
    <source>
        <strain evidence="2">ATCC 23193 / DSM 2154 / NCIB 8452 / DL</strain>
    </source>
</reference>
<dbReference type="Proteomes" id="UP000009234">
    <property type="component" value="Chromosome"/>
</dbReference>
<proteinExistence type="predicted"/>
<organism evidence="1 2">
    <name type="scientific">Desulforamulus ruminis (strain ATCC 23193 / DSM 2154 / NCIMB 8452 / DL)</name>
    <name type="common">Desulfotomaculum ruminis</name>
    <dbReference type="NCBI Taxonomy" id="696281"/>
    <lineage>
        <taxon>Bacteria</taxon>
        <taxon>Bacillati</taxon>
        <taxon>Bacillota</taxon>
        <taxon>Clostridia</taxon>
        <taxon>Eubacteriales</taxon>
        <taxon>Peptococcaceae</taxon>
        <taxon>Desulforamulus</taxon>
    </lineage>
</organism>
<dbReference type="STRING" id="696281.Desru_0973"/>
<protein>
    <recommendedName>
        <fullName evidence="3">DUF3006 domain-containing protein</fullName>
    </recommendedName>
</protein>
<dbReference type="InterPro" id="IPR021377">
    <property type="entry name" value="DUF3006"/>
</dbReference>
<dbReference type="EMBL" id="CP002780">
    <property type="protein sequence ID" value="AEG59248.1"/>
    <property type="molecule type" value="Genomic_DNA"/>
</dbReference>
<dbReference type="Gene3D" id="6.20.120.50">
    <property type="match status" value="1"/>
</dbReference>
<accession>F6DKI8</accession>
<dbReference type="KEGG" id="dru:Desru_0973"/>